<evidence type="ECO:0000313" key="4">
    <source>
        <dbReference type="Proteomes" id="UP000886595"/>
    </source>
</evidence>
<feature type="compositionally biased region" description="Low complexity" evidence="2">
    <location>
        <begin position="65"/>
        <end position="80"/>
    </location>
</feature>
<reference evidence="3 4" key="1">
    <citation type="submission" date="2020-02" db="EMBL/GenBank/DDBJ databases">
        <authorList>
            <person name="Ma Q."/>
            <person name="Huang Y."/>
            <person name="Song X."/>
            <person name="Pei D."/>
        </authorList>
    </citation>
    <scope>NUCLEOTIDE SEQUENCE [LARGE SCALE GENOMIC DNA]</scope>
    <source>
        <strain evidence="3">Sxm20200214</strain>
        <tissue evidence="3">Leaf</tissue>
    </source>
</reference>
<feature type="region of interest" description="Disordered" evidence="2">
    <location>
        <begin position="1"/>
        <end position="80"/>
    </location>
</feature>
<evidence type="ECO:0000256" key="1">
    <source>
        <dbReference type="SAM" id="Coils"/>
    </source>
</evidence>
<comment type="caution">
    <text evidence="3">The sequence shown here is derived from an EMBL/GenBank/DDBJ whole genome shotgun (WGS) entry which is preliminary data.</text>
</comment>
<evidence type="ECO:0000313" key="3">
    <source>
        <dbReference type="EMBL" id="KAG2311795.1"/>
    </source>
</evidence>
<evidence type="ECO:0000256" key="2">
    <source>
        <dbReference type="SAM" id="MobiDB-lite"/>
    </source>
</evidence>
<accession>A0A8X7VI33</accession>
<organism evidence="3 4">
    <name type="scientific">Brassica carinata</name>
    <name type="common">Ethiopian mustard</name>
    <name type="synonym">Abyssinian cabbage</name>
    <dbReference type="NCBI Taxonomy" id="52824"/>
    <lineage>
        <taxon>Eukaryota</taxon>
        <taxon>Viridiplantae</taxon>
        <taxon>Streptophyta</taxon>
        <taxon>Embryophyta</taxon>
        <taxon>Tracheophyta</taxon>
        <taxon>Spermatophyta</taxon>
        <taxon>Magnoliopsida</taxon>
        <taxon>eudicotyledons</taxon>
        <taxon>Gunneridae</taxon>
        <taxon>Pentapetalae</taxon>
        <taxon>rosids</taxon>
        <taxon>malvids</taxon>
        <taxon>Brassicales</taxon>
        <taxon>Brassicaceae</taxon>
        <taxon>Brassiceae</taxon>
        <taxon>Brassica</taxon>
    </lineage>
</organism>
<dbReference type="AlphaFoldDB" id="A0A8X7VI33"/>
<dbReference type="EMBL" id="JAAMPC010000005">
    <property type="protein sequence ID" value="KAG2311795.1"/>
    <property type="molecule type" value="Genomic_DNA"/>
</dbReference>
<name>A0A8X7VI33_BRACI</name>
<feature type="region of interest" description="Disordered" evidence="2">
    <location>
        <begin position="244"/>
        <end position="266"/>
    </location>
</feature>
<dbReference type="Proteomes" id="UP000886595">
    <property type="component" value="Unassembled WGS sequence"/>
</dbReference>
<proteinExistence type="predicted"/>
<sequence>MVTPPPETLPSLAKSSSPGKSSTVPIAVDDSLPPSSAKKQSPSTIPPSSPSPALKDSSNGSLIEANSLSVPSSSMASSPRAPIVPLKQAAEASQPGESNIIDRRLKEKDCSELDLLTPPAAVGMVSSPPLTIAAEIPTSSLLLGKGAWSIPINIISKEKMQSPSVDLFNQENWPTLKDSQNGDLKKRQGFVGVKGKSFKEATQDNKRMQARMDTQQERLDSLESLLDIMAVENPTMQALWRTSNSRMQHLDRRGTSSTERLGQLLR</sequence>
<keyword evidence="1" id="KW-0175">Coiled coil</keyword>
<keyword evidence="4" id="KW-1185">Reference proteome</keyword>
<gene>
    <name evidence="3" type="ORF">Bca52824_023352</name>
</gene>
<protein>
    <submittedName>
        <fullName evidence="3">Uncharacterized protein</fullName>
    </submittedName>
</protein>
<feature type="compositionally biased region" description="Low complexity" evidence="2">
    <location>
        <begin position="9"/>
        <end position="22"/>
    </location>
</feature>
<feature type="coiled-coil region" evidence="1">
    <location>
        <begin position="198"/>
        <end position="232"/>
    </location>
</feature>